<gene>
    <name evidence="1" type="ORF">HJG40_14800</name>
</gene>
<protein>
    <submittedName>
        <fullName evidence="1">Uncharacterized protein</fullName>
    </submittedName>
</protein>
<dbReference type="Proteomes" id="UP001197028">
    <property type="component" value="Unassembled WGS sequence"/>
</dbReference>
<evidence type="ECO:0000313" key="2">
    <source>
        <dbReference type="Proteomes" id="UP001197028"/>
    </source>
</evidence>
<evidence type="ECO:0000313" key="1">
    <source>
        <dbReference type="EMBL" id="MBU2740019.1"/>
    </source>
</evidence>
<dbReference type="RefSeq" id="WP_215864877.1">
    <property type="nucleotide sequence ID" value="NZ_JABELD010000180.1"/>
</dbReference>
<name>A0ABS5ZTR0_9PROT</name>
<dbReference type="EMBL" id="JABELD010000180">
    <property type="protein sequence ID" value="MBU2740019.1"/>
    <property type="molecule type" value="Genomic_DNA"/>
</dbReference>
<comment type="caution">
    <text evidence="1">The sequence shown here is derived from an EMBL/GenBank/DDBJ whole genome shotgun (WGS) entry which is preliminary data.</text>
</comment>
<sequence>MIDGLACADYHKTLGCSIPKGFILKKIKLHTFFATIVFLGFTQTAVASINQGGLNTYVCLLKNAVLLIQFTDISGHITGNYISNTLNSHGTGEQVDEKYFTGYEGDGTISITFQYGGNWIGKVHGKQIDFQIPNFIVGEPLSSVVFNVSTQKEYNNLRIVMEKLISRNQILRDAREKELTEIKDFKHREEYIGRSISYQYKKLSRLENEKILSPEKVKEQYIKQIDLAKKIIAQQLKVRKEPNHYGKNYSISSLNYDVSNVAFTVSNINFDLSGMYGNAKSLEAGIKDAILSIKRNCIAYNGLPQAYKNNDILSLCNNEQTKFASADLFSKKVKDSAYIIKEYQTKYDGEMKTLQETSNSIK</sequence>
<organism evidence="1 2">
    <name type="scientific">Acidithiobacillus concretivorus</name>
    <dbReference type="NCBI Taxonomy" id="3063952"/>
    <lineage>
        <taxon>Bacteria</taxon>
        <taxon>Pseudomonadati</taxon>
        <taxon>Pseudomonadota</taxon>
        <taxon>Acidithiobacillia</taxon>
        <taxon>Acidithiobacillales</taxon>
        <taxon>Acidithiobacillaceae</taxon>
        <taxon>Acidithiobacillus</taxon>
    </lineage>
</organism>
<reference evidence="1 2" key="1">
    <citation type="journal article" date="2021" name="ISME J.">
        <title>Genomic evolution of the class Acidithiobacillia: deep-branching Proteobacteria living in extreme acidic conditions.</title>
        <authorList>
            <person name="Moya-Beltran A."/>
            <person name="Beard S."/>
            <person name="Rojas-Villalobos C."/>
            <person name="Issotta F."/>
            <person name="Gallardo Y."/>
            <person name="Ulloa R."/>
            <person name="Giaveno A."/>
            <person name="Degli Esposti M."/>
            <person name="Johnson D.B."/>
            <person name="Quatrini R."/>
        </authorList>
    </citation>
    <scope>NUCLEOTIDE SEQUENCE [LARGE SCALE GENOMIC DNA]</scope>
    <source>
        <strain evidence="1 2">ATCC 19703</strain>
    </source>
</reference>
<proteinExistence type="predicted"/>
<keyword evidence="2" id="KW-1185">Reference proteome</keyword>
<accession>A0ABS5ZTR0</accession>